<evidence type="ECO:0000256" key="1">
    <source>
        <dbReference type="SAM" id="MobiDB-lite"/>
    </source>
</evidence>
<feature type="region of interest" description="Disordered" evidence="1">
    <location>
        <begin position="56"/>
        <end position="82"/>
    </location>
</feature>
<gene>
    <name evidence="2" type="ORF">C0Q70_01739</name>
</gene>
<dbReference type="EMBL" id="PZQS01000001">
    <property type="protein sequence ID" value="PVD39111.1"/>
    <property type="molecule type" value="Genomic_DNA"/>
</dbReference>
<reference evidence="2 3" key="1">
    <citation type="submission" date="2018-04" db="EMBL/GenBank/DDBJ databases">
        <title>The genome of golden apple snail Pomacea canaliculata provides insight into stress tolerance and invasive adaptation.</title>
        <authorList>
            <person name="Liu C."/>
            <person name="Liu B."/>
            <person name="Ren Y."/>
            <person name="Zhang Y."/>
            <person name="Wang H."/>
            <person name="Li S."/>
            <person name="Jiang F."/>
            <person name="Yin L."/>
            <person name="Zhang G."/>
            <person name="Qian W."/>
            <person name="Fan W."/>
        </authorList>
    </citation>
    <scope>NUCLEOTIDE SEQUENCE [LARGE SCALE GENOMIC DNA]</scope>
    <source>
        <strain evidence="2">SZHN2017</strain>
        <tissue evidence="2">Muscle</tissue>
    </source>
</reference>
<comment type="caution">
    <text evidence="2">The sequence shown here is derived from an EMBL/GenBank/DDBJ whole genome shotgun (WGS) entry which is preliminary data.</text>
</comment>
<evidence type="ECO:0000313" key="2">
    <source>
        <dbReference type="EMBL" id="PVD39111.1"/>
    </source>
</evidence>
<keyword evidence="3" id="KW-1185">Reference proteome</keyword>
<dbReference type="Proteomes" id="UP000245119">
    <property type="component" value="Linkage Group LG1"/>
</dbReference>
<sequence>MPVKQSSNASLSNSTIRSRNQNRHSEASPSLKPPGLGACSLSEGRSLNRRCLGAVSEARQDTASPRISLQEQHDPQAQPNKSPLAAACYKAKCL</sequence>
<feature type="region of interest" description="Disordered" evidence="1">
    <location>
        <begin position="1"/>
        <end position="41"/>
    </location>
</feature>
<proteinExistence type="predicted"/>
<organism evidence="2 3">
    <name type="scientific">Pomacea canaliculata</name>
    <name type="common">Golden apple snail</name>
    <dbReference type="NCBI Taxonomy" id="400727"/>
    <lineage>
        <taxon>Eukaryota</taxon>
        <taxon>Metazoa</taxon>
        <taxon>Spiralia</taxon>
        <taxon>Lophotrochozoa</taxon>
        <taxon>Mollusca</taxon>
        <taxon>Gastropoda</taxon>
        <taxon>Caenogastropoda</taxon>
        <taxon>Architaenioglossa</taxon>
        <taxon>Ampullarioidea</taxon>
        <taxon>Ampullariidae</taxon>
        <taxon>Pomacea</taxon>
    </lineage>
</organism>
<protein>
    <submittedName>
        <fullName evidence="2">Uncharacterized protein</fullName>
    </submittedName>
</protein>
<name>A0A2T7Q0B4_POMCA</name>
<feature type="compositionally biased region" description="Polar residues" evidence="1">
    <location>
        <begin position="1"/>
        <end position="19"/>
    </location>
</feature>
<accession>A0A2T7Q0B4</accession>
<dbReference type="AlphaFoldDB" id="A0A2T7Q0B4"/>
<feature type="compositionally biased region" description="Polar residues" evidence="1">
    <location>
        <begin position="61"/>
        <end position="81"/>
    </location>
</feature>
<evidence type="ECO:0000313" key="3">
    <source>
        <dbReference type="Proteomes" id="UP000245119"/>
    </source>
</evidence>